<comment type="caution">
    <text evidence="10">The sequence shown here is derived from an EMBL/GenBank/DDBJ whole genome shotgun (WGS) entry which is preliminary data.</text>
</comment>
<dbReference type="Pfam" id="PF00370">
    <property type="entry name" value="FGGY_N"/>
    <property type="match status" value="1"/>
</dbReference>
<dbReference type="InterPro" id="IPR043129">
    <property type="entry name" value="ATPase_NBD"/>
</dbReference>
<evidence type="ECO:0000256" key="7">
    <source>
        <dbReference type="RuleBase" id="RU367058"/>
    </source>
</evidence>
<evidence type="ECO:0000256" key="1">
    <source>
        <dbReference type="ARBA" id="ARBA00009156"/>
    </source>
</evidence>
<keyword evidence="3 7" id="KW-0808">Transferase</keyword>
<comment type="function">
    <text evidence="5 7">Highly specific D-xylulose kinase which participates in the catabolism of xylose. Xylose is a major component of hemicelluloses such as xylan. Most fungi utilize D-xylose via three enzymatic reactions, xylose reductase (XR), xylitol dehydrogenase (XDH), and xylulokinase, to form xylulose 5-phosphate, which enters pentose phosphate pathway.</text>
</comment>
<dbReference type="FunFam" id="3.30.420.40:FF:000118">
    <property type="entry name" value="Xylulose kinase 2"/>
    <property type="match status" value="1"/>
</dbReference>
<evidence type="ECO:0000256" key="2">
    <source>
        <dbReference type="ARBA" id="ARBA00022629"/>
    </source>
</evidence>
<dbReference type="InterPro" id="IPR018485">
    <property type="entry name" value="FGGY_C"/>
</dbReference>
<dbReference type="AlphaFoldDB" id="A0A317SL21"/>
<feature type="domain" description="Carbohydrate kinase FGGY C-terminal" evidence="9">
    <location>
        <begin position="307"/>
        <end position="487"/>
    </location>
</feature>
<keyword evidence="7" id="KW-0067">ATP-binding</keyword>
<protein>
    <recommendedName>
        <fullName evidence="7">Xylulose kinase</fullName>
        <ecNumber evidence="7">2.7.1.17</ecNumber>
    </recommendedName>
</protein>
<dbReference type="EC" id="2.7.1.17" evidence="7"/>
<keyword evidence="11" id="KW-1185">Reference proteome</keyword>
<dbReference type="EMBL" id="PYWC01000053">
    <property type="protein sequence ID" value="PWW75018.1"/>
    <property type="molecule type" value="Genomic_DNA"/>
</dbReference>
<dbReference type="OrthoDB" id="1728974at2759"/>
<comment type="similarity">
    <text evidence="1 7">Belongs to the FGGY kinase family.</text>
</comment>
<evidence type="ECO:0000256" key="4">
    <source>
        <dbReference type="ARBA" id="ARBA00022777"/>
    </source>
</evidence>
<dbReference type="Gene3D" id="3.30.420.40">
    <property type="match status" value="2"/>
</dbReference>
<evidence type="ECO:0000256" key="6">
    <source>
        <dbReference type="ARBA" id="ARBA00048885"/>
    </source>
</evidence>
<evidence type="ECO:0000313" key="10">
    <source>
        <dbReference type="EMBL" id="PWW75018.1"/>
    </source>
</evidence>
<dbReference type="PANTHER" id="PTHR10196:SF57">
    <property type="entry name" value="XYLULOSE KINASE"/>
    <property type="match status" value="1"/>
</dbReference>
<sequence>MLSSSLPPLEQLYLGLDLSTQQLKCLAITGSLSMVHEEIVTFDSDLPHYGTKKGVHMDSALNEVTAPVAMWIEALDLALSRMKKAGFEFGRVRGVSGAGQQHGSVFWSEEAEGALGGLDPGKGLMEQLAGEENGLGGVFTWERSPNWQDHSTQAQCDAFERHVGGEEILAGITGSKAHHRFTGPQILRFYQRFPGRYERTSRISLVSSFLCSLLLGRIAPIDIGDVCGMNLWDMRSNTWSQELLDLSAPDLGSRLGGVEMQPGKHLGPVSGYFVKRFGFSEECIITSFTGDNPSTILALPLRPLDAIISLGTSTTLLMATPTYFPSPSYHLFNHPTDKGLYMFMLCYCNGASAREKIRDEIISASTSSSDPWKGFNEKALSTPPLGKRLKTDDAKLGIYFPIPEIVPNVRAGTWRYRISPTGNLKKVESFDSGADARAIIESQALSMRLRANPLLSTSTPAQPQRVYLVGGASKNPAITKVLRQVLGGKEGVYRLDDFVAERWEEGGRIVKVGEGYEEGVWERYGDVLGAFKEVERRIGSEE</sequence>
<dbReference type="SUPFAM" id="SSF53067">
    <property type="entry name" value="Actin-like ATPase domain"/>
    <property type="match status" value="2"/>
</dbReference>
<dbReference type="InterPro" id="IPR018484">
    <property type="entry name" value="FGGY_N"/>
</dbReference>
<dbReference type="PANTHER" id="PTHR10196">
    <property type="entry name" value="SUGAR KINASE"/>
    <property type="match status" value="1"/>
</dbReference>
<keyword evidence="7" id="KW-0547">Nucleotide-binding</keyword>
<keyword evidence="2 7" id="KW-0859">Xylose metabolism</keyword>
<accession>A0A317SL21</accession>
<evidence type="ECO:0000256" key="5">
    <source>
        <dbReference type="ARBA" id="ARBA00025184"/>
    </source>
</evidence>
<dbReference type="GO" id="GO:0004856">
    <property type="term" value="F:D-xylulokinase activity"/>
    <property type="evidence" value="ECO:0007669"/>
    <property type="project" value="UniProtKB-UniRule"/>
</dbReference>
<evidence type="ECO:0000259" key="9">
    <source>
        <dbReference type="Pfam" id="PF02782"/>
    </source>
</evidence>
<organism evidence="10 11">
    <name type="scientific">Tuber magnatum</name>
    <name type="common">white Piedmont truffle</name>
    <dbReference type="NCBI Taxonomy" id="42249"/>
    <lineage>
        <taxon>Eukaryota</taxon>
        <taxon>Fungi</taxon>
        <taxon>Dikarya</taxon>
        <taxon>Ascomycota</taxon>
        <taxon>Pezizomycotina</taxon>
        <taxon>Pezizomycetes</taxon>
        <taxon>Pezizales</taxon>
        <taxon>Tuberaceae</taxon>
        <taxon>Tuber</taxon>
    </lineage>
</organism>
<dbReference type="GO" id="GO:0005524">
    <property type="term" value="F:ATP binding"/>
    <property type="evidence" value="ECO:0007669"/>
    <property type="project" value="UniProtKB-UniRule"/>
</dbReference>
<gene>
    <name evidence="10" type="ORF">C7212DRAFT_352935</name>
</gene>
<dbReference type="Proteomes" id="UP000246991">
    <property type="component" value="Unassembled WGS sequence"/>
</dbReference>
<evidence type="ECO:0000259" key="8">
    <source>
        <dbReference type="Pfam" id="PF00370"/>
    </source>
</evidence>
<name>A0A317SL21_9PEZI</name>
<dbReference type="GO" id="GO:0042732">
    <property type="term" value="P:D-xylose metabolic process"/>
    <property type="evidence" value="ECO:0007669"/>
    <property type="project" value="UniProtKB-UniRule"/>
</dbReference>
<dbReference type="GO" id="GO:0005997">
    <property type="term" value="P:xylulose metabolic process"/>
    <property type="evidence" value="ECO:0007669"/>
    <property type="project" value="TreeGrafter"/>
</dbReference>
<evidence type="ECO:0000256" key="3">
    <source>
        <dbReference type="ARBA" id="ARBA00022679"/>
    </source>
</evidence>
<keyword evidence="7" id="KW-0119">Carbohydrate metabolism</keyword>
<dbReference type="InterPro" id="IPR042024">
    <property type="entry name" value="D-XK_euk"/>
</dbReference>
<evidence type="ECO:0000313" key="11">
    <source>
        <dbReference type="Proteomes" id="UP000246991"/>
    </source>
</evidence>
<dbReference type="STRING" id="42249.A0A317SL21"/>
<dbReference type="GO" id="GO:0005829">
    <property type="term" value="C:cytosol"/>
    <property type="evidence" value="ECO:0007669"/>
    <property type="project" value="TreeGrafter"/>
</dbReference>
<dbReference type="CDD" id="cd07776">
    <property type="entry name" value="ASKHA_NBD_FGGY_SpXK-like"/>
    <property type="match status" value="1"/>
</dbReference>
<feature type="domain" description="Carbohydrate kinase FGGY N-terminal" evidence="8">
    <location>
        <begin position="147"/>
        <end position="297"/>
    </location>
</feature>
<dbReference type="Pfam" id="PF02782">
    <property type="entry name" value="FGGY_C"/>
    <property type="match status" value="1"/>
</dbReference>
<comment type="catalytic activity">
    <reaction evidence="6 7">
        <text>D-xylulose + ATP = D-xylulose 5-phosphate + ADP + H(+)</text>
        <dbReference type="Rhea" id="RHEA:10964"/>
        <dbReference type="ChEBI" id="CHEBI:15378"/>
        <dbReference type="ChEBI" id="CHEBI:17140"/>
        <dbReference type="ChEBI" id="CHEBI:30616"/>
        <dbReference type="ChEBI" id="CHEBI:57737"/>
        <dbReference type="ChEBI" id="CHEBI:456216"/>
        <dbReference type="EC" id="2.7.1.17"/>
    </reaction>
</comment>
<proteinExistence type="inferred from homology"/>
<reference evidence="10 11" key="1">
    <citation type="submission" date="2018-03" db="EMBL/GenBank/DDBJ databases">
        <title>Genomes of Pezizomycetes fungi and the evolution of truffles.</title>
        <authorList>
            <person name="Murat C."/>
            <person name="Payen T."/>
            <person name="Noel B."/>
            <person name="Kuo A."/>
            <person name="Martin F.M."/>
        </authorList>
    </citation>
    <scope>NUCLEOTIDE SEQUENCE [LARGE SCALE GENOMIC DNA]</scope>
    <source>
        <strain evidence="10">091103-1</strain>
    </source>
</reference>
<keyword evidence="4 7" id="KW-0418">Kinase</keyword>